<dbReference type="Gene3D" id="3.40.630.30">
    <property type="match status" value="1"/>
</dbReference>
<accession>A0A921IR29</accession>
<evidence type="ECO:0000259" key="3">
    <source>
        <dbReference type="PROSITE" id="PS51186"/>
    </source>
</evidence>
<dbReference type="SUPFAM" id="SSF55729">
    <property type="entry name" value="Acyl-CoA N-acyltransferases (Nat)"/>
    <property type="match status" value="1"/>
</dbReference>
<dbReference type="PANTHER" id="PTHR43877">
    <property type="entry name" value="AMINOALKYLPHOSPHONATE N-ACETYLTRANSFERASE-RELATED-RELATED"/>
    <property type="match status" value="1"/>
</dbReference>
<evidence type="ECO:0000256" key="2">
    <source>
        <dbReference type="ARBA" id="ARBA00023315"/>
    </source>
</evidence>
<dbReference type="EC" id="2.3.1.-" evidence="4"/>
<dbReference type="GO" id="GO:0016747">
    <property type="term" value="F:acyltransferase activity, transferring groups other than amino-acyl groups"/>
    <property type="evidence" value="ECO:0007669"/>
    <property type="project" value="InterPro"/>
</dbReference>
<dbReference type="AlphaFoldDB" id="A0A921IR29"/>
<feature type="domain" description="N-acetyltransferase" evidence="3">
    <location>
        <begin position="5"/>
        <end position="148"/>
    </location>
</feature>
<comment type="caution">
    <text evidence="4">The sequence shown here is derived from an EMBL/GenBank/DDBJ whole genome shotgun (WGS) entry which is preliminary data.</text>
</comment>
<protein>
    <submittedName>
        <fullName evidence="4">GNAT family N-acetyltransferase</fullName>
        <ecNumber evidence="4">2.3.1.-</ecNumber>
    </submittedName>
</protein>
<organism evidence="4 5">
    <name type="scientific">Collinsella ihumii</name>
    <dbReference type="NCBI Taxonomy" id="1720204"/>
    <lineage>
        <taxon>Bacteria</taxon>
        <taxon>Bacillati</taxon>
        <taxon>Actinomycetota</taxon>
        <taxon>Coriobacteriia</taxon>
        <taxon>Coriobacteriales</taxon>
        <taxon>Coriobacteriaceae</taxon>
        <taxon>Collinsella</taxon>
    </lineage>
</organism>
<evidence type="ECO:0000256" key="1">
    <source>
        <dbReference type="ARBA" id="ARBA00022679"/>
    </source>
</evidence>
<reference evidence="4" key="2">
    <citation type="submission" date="2021-09" db="EMBL/GenBank/DDBJ databases">
        <authorList>
            <person name="Gilroy R."/>
        </authorList>
    </citation>
    <scope>NUCLEOTIDE SEQUENCE</scope>
    <source>
        <strain evidence="4">ChiGjej2B2-7701</strain>
    </source>
</reference>
<name>A0A921IR29_9ACTN</name>
<dbReference type="InterPro" id="IPR050832">
    <property type="entry name" value="Bact_Acetyltransf"/>
</dbReference>
<dbReference type="CDD" id="cd04301">
    <property type="entry name" value="NAT_SF"/>
    <property type="match status" value="1"/>
</dbReference>
<keyword evidence="1 4" id="KW-0808">Transferase</keyword>
<proteinExistence type="predicted"/>
<dbReference type="PROSITE" id="PS51186">
    <property type="entry name" value="GNAT"/>
    <property type="match status" value="1"/>
</dbReference>
<sequence length="160" mass="18026">MGEAWDIRMAREDDAPSIYRLVCELEGQQFVYDAFFRSFASQLSDPAVHCLVLEVDGRVAGYLNLRIDHHIHHAHPTAEILELIVAAGERGAGLGARLVERARLLAISEGCELMEVASKFERTDAHRFYERCGMVKTHYRLTMPLPTEGERPYGAADQRA</sequence>
<dbReference type="InterPro" id="IPR000182">
    <property type="entry name" value="GNAT_dom"/>
</dbReference>
<reference evidence="4" key="1">
    <citation type="journal article" date="2021" name="PeerJ">
        <title>Extensive microbial diversity within the chicken gut microbiome revealed by metagenomics and culture.</title>
        <authorList>
            <person name="Gilroy R."/>
            <person name="Ravi A."/>
            <person name="Getino M."/>
            <person name="Pursley I."/>
            <person name="Horton D.L."/>
            <person name="Alikhan N.F."/>
            <person name="Baker D."/>
            <person name="Gharbi K."/>
            <person name="Hall N."/>
            <person name="Watson M."/>
            <person name="Adriaenssens E.M."/>
            <person name="Foster-Nyarko E."/>
            <person name="Jarju S."/>
            <person name="Secka A."/>
            <person name="Antonio M."/>
            <person name="Oren A."/>
            <person name="Chaudhuri R.R."/>
            <person name="La Ragione R."/>
            <person name="Hildebrand F."/>
            <person name="Pallen M.J."/>
        </authorList>
    </citation>
    <scope>NUCLEOTIDE SEQUENCE</scope>
    <source>
        <strain evidence="4">ChiGjej2B2-7701</strain>
    </source>
</reference>
<evidence type="ECO:0000313" key="4">
    <source>
        <dbReference type="EMBL" id="HJG31144.1"/>
    </source>
</evidence>
<dbReference type="InterPro" id="IPR016181">
    <property type="entry name" value="Acyl_CoA_acyltransferase"/>
</dbReference>
<dbReference type="PANTHER" id="PTHR43877:SF2">
    <property type="entry name" value="AMINOALKYLPHOSPHONATE N-ACETYLTRANSFERASE-RELATED"/>
    <property type="match status" value="1"/>
</dbReference>
<dbReference type="Pfam" id="PF00583">
    <property type="entry name" value="Acetyltransf_1"/>
    <property type="match status" value="1"/>
</dbReference>
<keyword evidence="2 4" id="KW-0012">Acyltransferase</keyword>
<gene>
    <name evidence="4" type="ORF">K8U80_07075</name>
</gene>
<dbReference type="EMBL" id="DYVF01000043">
    <property type="protein sequence ID" value="HJG31144.1"/>
    <property type="molecule type" value="Genomic_DNA"/>
</dbReference>
<evidence type="ECO:0000313" key="5">
    <source>
        <dbReference type="Proteomes" id="UP000746751"/>
    </source>
</evidence>
<dbReference type="Proteomes" id="UP000746751">
    <property type="component" value="Unassembled WGS sequence"/>
</dbReference>